<keyword evidence="16" id="KW-1185">Reference proteome</keyword>
<dbReference type="InterPro" id="IPR011545">
    <property type="entry name" value="DEAD/DEAH_box_helicase_dom"/>
</dbReference>
<dbReference type="InterPro" id="IPR007502">
    <property type="entry name" value="Helicase-assoc_dom"/>
</dbReference>
<dbReference type="FunFam" id="3.40.50.300:FF:000819">
    <property type="entry name" value="ATP dependent RNA helicase, putative"/>
    <property type="match status" value="1"/>
</dbReference>
<dbReference type="Gene3D" id="3.40.50.300">
    <property type="entry name" value="P-loop containing nucleotide triphosphate hydrolases"/>
    <property type="match status" value="2"/>
</dbReference>
<evidence type="ECO:0000256" key="12">
    <source>
        <dbReference type="SAM" id="MobiDB-lite"/>
    </source>
</evidence>
<evidence type="ECO:0000256" key="9">
    <source>
        <dbReference type="ARBA" id="ARBA00022884"/>
    </source>
</evidence>
<sequence length="1481" mass="166177">MANKKKSKKPAANPARGFATTSVASKPRIDPAEASGDNTPADKVDDATTPPTADAPQSSTTAAKTSSAPTEQLSAEEFERQLEESQLQLLVEKYAQKVRRDAQRQRSRLETDRRLLRGAAETLNTRKWLPQELMDHVLELIRAETRFAASSVSSEGATSRLPPEEDLIIKLWTLQQALGGSDFPEDRIQPALQFVLDIAPNIPPNARGDSIWGLEEVLDWLARECSKDELPDYAGRKVAPKSQADTPADTPLNSRAATPFQIDPRLGPKIKSGTVNRSRPESLKRPTITYDEDIEPDQLLPFYLETKTKLFQVQRPRQDTVKHKGTKDKTGRPNDPEEALLLAKIDRVEKDVLFDKYVAENQWRTKKIALEKEYAAAKAEERKKEAPQEPPPSDDLDDVNAEAERIATEILAEESDDGLLADLFASLPVSEVDPVTGKTNTVVNGPDGSKTTVRDFGKWTGVTPMRALEEACRARDSSVRISYHLLSDVAFANRHAVNIVWSKPQEVPAPPELPELEIFNSPTQLVYKMMSIATPDVKQSEAYIATTALFCIFGSSTKEEKVALRLPPAWKDLWSEYAEAKKDKADGLDRDALRHLRDLVRKRVEQELEDGVLIQGFKGRGQCRNQTDSDQSDHERAKRQPFGPEYYRNIWLQKSSTPRFHHMLGSRMQLPMWQFRQQVVDVVEQNQVVIICGETGCGKSTQVPSFLLEHQLLLGKPCKIYCTEPRRISAISLAKRVSAELGEGKGDVGTNRSLVGYSIRLEAKATRETRLVYATTGIVMRMLEGSNDLQEITHLVLDEVHERTIDSDFLLIVLKKLLERRKDLKVVLMSATVDAERFSKYLNGAPVLTVPGRTFPVRVAYLEDAVELTGYTVDQRSQEKLTELDDDVEPEVDTSSKPELIKELKGYSARTRNTLAQMDEYRIDFDLVVQLISRIAVDPNYALFSKAILVFLPGIAEIRTLNDMLLGDRMFADQWLVYPLHSTIATDEQEAAFLVPPPGMRKIVLATNIAETGITIPDVTCVIDTGKHREMRFDERRQLSRLIDSFISRANAKQRRGRAGRVQEGLCFHLFTKYRHDRSMNDQQTPEMLRLSLQDLAIRVKICKIGGIEETLSQALDPPSAKNIRRAIDALVDVRALTSSTEELTPLGNQLARLPLDVFLGKLILMGAVFKCLDMAITVAAILSSKSPFVAPFGQRSQADSIRRGFRKGDSDLLTVYNAYSAWKRVCQSATGGGAEFQFCRKNFLSQQTLANIEDLKGQLLVAVADSGFLQLTTDERQALNRLRFGGKRRQQNFFDVPKRVNINSDNEIVCQSVIAWSFYPKLLVRDAGSKGLRNISNNQSISLHPSSVNKGYNELRWLSYYHIMQSKAFYNAHETTAADPFAIALLCGDVRADMNAGVFVLDGNRARFAVPDWKTMLVMKVLRARLREMLTRCFRSPGKLPTAQHERWLEVWQKVFALAQEGREKAAAQAAAKIAVGERQ</sequence>
<dbReference type="PANTHER" id="PTHR18934:SF145">
    <property type="entry name" value="ATP-DEPENDENT RNA HELICASE DHX57-RELATED"/>
    <property type="match status" value="1"/>
</dbReference>
<dbReference type="EC" id="3.6.4.13" evidence="2"/>
<protein>
    <recommendedName>
        <fullName evidence="2">RNA helicase</fullName>
        <ecNumber evidence="2">3.6.4.13</ecNumber>
    </recommendedName>
</protein>
<keyword evidence="5" id="KW-0547">Nucleotide-binding</keyword>
<feature type="region of interest" description="Disordered" evidence="12">
    <location>
        <begin position="379"/>
        <end position="398"/>
    </location>
</feature>
<dbReference type="Pfam" id="PF21010">
    <property type="entry name" value="HA2_C"/>
    <property type="match status" value="1"/>
</dbReference>
<dbReference type="PANTHER" id="PTHR18934">
    <property type="entry name" value="ATP-DEPENDENT RNA HELICASE"/>
    <property type="match status" value="1"/>
</dbReference>
<keyword evidence="7" id="KW-0347">Helicase</keyword>
<comment type="subcellular location">
    <subcellularLocation>
        <location evidence="1">Plastid</location>
        <location evidence="1">Chloroplast</location>
    </subcellularLocation>
</comment>
<dbReference type="CDD" id="cd18791">
    <property type="entry name" value="SF2_C_RHA"/>
    <property type="match status" value="1"/>
</dbReference>
<gene>
    <name evidence="15" type="ORF">BT67DRAFT_442359</name>
</gene>
<evidence type="ECO:0000256" key="8">
    <source>
        <dbReference type="ARBA" id="ARBA00022840"/>
    </source>
</evidence>
<feature type="compositionally biased region" description="Low complexity" evidence="12">
    <location>
        <begin position="47"/>
        <end position="70"/>
    </location>
</feature>
<accession>A0AAN6UJN6</accession>
<dbReference type="FunFam" id="3.40.50.300:FF:000500">
    <property type="entry name" value="ATP-dependent RNA helicase DHX29"/>
    <property type="match status" value="1"/>
</dbReference>
<proteinExistence type="predicted"/>
<dbReference type="SMART" id="SM00847">
    <property type="entry name" value="HA2"/>
    <property type="match status" value="1"/>
</dbReference>
<dbReference type="Pfam" id="PF00270">
    <property type="entry name" value="DEAD"/>
    <property type="match status" value="1"/>
</dbReference>
<evidence type="ECO:0000313" key="15">
    <source>
        <dbReference type="EMBL" id="KAK4133871.1"/>
    </source>
</evidence>
<organism evidence="15 16">
    <name type="scientific">Trichocladium antarcticum</name>
    <dbReference type="NCBI Taxonomy" id="1450529"/>
    <lineage>
        <taxon>Eukaryota</taxon>
        <taxon>Fungi</taxon>
        <taxon>Dikarya</taxon>
        <taxon>Ascomycota</taxon>
        <taxon>Pezizomycotina</taxon>
        <taxon>Sordariomycetes</taxon>
        <taxon>Sordariomycetidae</taxon>
        <taxon>Sordariales</taxon>
        <taxon>Chaetomiaceae</taxon>
        <taxon>Trichocladium</taxon>
    </lineage>
</organism>
<dbReference type="SMART" id="SM00490">
    <property type="entry name" value="HELICc"/>
    <property type="match status" value="1"/>
</dbReference>
<evidence type="ECO:0000256" key="10">
    <source>
        <dbReference type="ARBA" id="ARBA00022946"/>
    </source>
</evidence>
<feature type="region of interest" description="Disordered" evidence="12">
    <location>
        <begin position="315"/>
        <end position="335"/>
    </location>
</feature>
<keyword evidence="3" id="KW-0150">Chloroplast</keyword>
<dbReference type="InterPro" id="IPR027417">
    <property type="entry name" value="P-loop_NTPase"/>
</dbReference>
<reference evidence="15" key="1">
    <citation type="journal article" date="2023" name="Mol. Phylogenet. Evol.">
        <title>Genome-scale phylogeny and comparative genomics of the fungal order Sordariales.</title>
        <authorList>
            <person name="Hensen N."/>
            <person name="Bonometti L."/>
            <person name="Westerberg I."/>
            <person name="Brannstrom I.O."/>
            <person name="Guillou S."/>
            <person name="Cros-Aarteil S."/>
            <person name="Calhoun S."/>
            <person name="Haridas S."/>
            <person name="Kuo A."/>
            <person name="Mondo S."/>
            <person name="Pangilinan J."/>
            <person name="Riley R."/>
            <person name="LaButti K."/>
            <person name="Andreopoulos B."/>
            <person name="Lipzen A."/>
            <person name="Chen C."/>
            <person name="Yan M."/>
            <person name="Daum C."/>
            <person name="Ng V."/>
            <person name="Clum A."/>
            <person name="Steindorff A."/>
            <person name="Ohm R.A."/>
            <person name="Martin F."/>
            <person name="Silar P."/>
            <person name="Natvig D.O."/>
            <person name="Lalanne C."/>
            <person name="Gautier V."/>
            <person name="Ament-Velasquez S.L."/>
            <person name="Kruys A."/>
            <person name="Hutchinson M.I."/>
            <person name="Powell A.J."/>
            <person name="Barry K."/>
            <person name="Miller A.N."/>
            <person name="Grigoriev I.V."/>
            <person name="Debuchy R."/>
            <person name="Gladieux P."/>
            <person name="Hiltunen Thoren M."/>
            <person name="Johannesson H."/>
        </authorList>
    </citation>
    <scope>NUCLEOTIDE SEQUENCE</scope>
    <source>
        <strain evidence="15">CBS 123565</strain>
    </source>
</reference>
<evidence type="ECO:0000256" key="7">
    <source>
        <dbReference type="ARBA" id="ARBA00022806"/>
    </source>
</evidence>
<evidence type="ECO:0000313" key="16">
    <source>
        <dbReference type="Proteomes" id="UP001304895"/>
    </source>
</evidence>
<keyword evidence="8" id="KW-0067">ATP-binding</keyword>
<evidence type="ECO:0000259" key="14">
    <source>
        <dbReference type="PROSITE" id="PS51194"/>
    </source>
</evidence>
<evidence type="ECO:0000256" key="11">
    <source>
        <dbReference type="ARBA" id="ARBA00047984"/>
    </source>
</evidence>
<dbReference type="GO" id="GO:0003723">
    <property type="term" value="F:RNA binding"/>
    <property type="evidence" value="ECO:0007669"/>
    <property type="project" value="UniProtKB-KW"/>
</dbReference>
<feature type="region of interest" description="Disordered" evidence="12">
    <location>
        <begin position="234"/>
        <end position="280"/>
    </location>
</feature>
<dbReference type="Gene3D" id="1.20.120.1080">
    <property type="match status" value="1"/>
</dbReference>
<dbReference type="InterPro" id="IPR014001">
    <property type="entry name" value="Helicase_ATP-bd"/>
</dbReference>
<evidence type="ECO:0000256" key="3">
    <source>
        <dbReference type="ARBA" id="ARBA00022528"/>
    </source>
</evidence>
<feature type="region of interest" description="Disordered" evidence="12">
    <location>
        <begin position="620"/>
        <end position="639"/>
    </location>
</feature>
<dbReference type="Pfam" id="PF00271">
    <property type="entry name" value="Helicase_C"/>
    <property type="match status" value="1"/>
</dbReference>
<dbReference type="InterPro" id="IPR011709">
    <property type="entry name" value="DEAD-box_helicase_OB_fold"/>
</dbReference>
<dbReference type="FunFam" id="1.20.120.1080:FF:000002">
    <property type="entry name" value="Putative ATP-dependent RNA helicase DHX36"/>
    <property type="match status" value="1"/>
</dbReference>
<keyword evidence="9" id="KW-0694">RNA-binding</keyword>
<reference evidence="15" key="2">
    <citation type="submission" date="2023-05" db="EMBL/GenBank/DDBJ databases">
        <authorList>
            <consortium name="Lawrence Berkeley National Laboratory"/>
            <person name="Steindorff A."/>
            <person name="Hensen N."/>
            <person name="Bonometti L."/>
            <person name="Westerberg I."/>
            <person name="Brannstrom I.O."/>
            <person name="Guillou S."/>
            <person name="Cros-Aarteil S."/>
            <person name="Calhoun S."/>
            <person name="Haridas S."/>
            <person name="Kuo A."/>
            <person name="Mondo S."/>
            <person name="Pangilinan J."/>
            <person name="Riley R."/>
            <person name="Labutti K."/>
            <person name="Andreopoulos B."/>
            <person name="Lipzen A."/>
            <person name="Chen C."/>
            <person name="Yanf M."/>
            <person name="Daum C."/>
            <person name="Ng V."/>
            <person name="Clum A."/>
            <person name="Ohm R."/>
            <person name="Martin F."/>
            <person name="Silar P."/>
            <person name="Natvig D."/>
            <person name="Lalanne C."/>
            <person name="Gautier V."/>
            <person name="Ament-Velasquez S.L."/>
            <person name="Kruys A."/>
            <person name="Hutchinson M.I."/>
            <person name="Powell A.J."/>
            <person name="Barry K."/>
            <person name="Miller A.N."/>
            <person name="Grigoriev I.V."/>
            <person name="Debuchy R."/>
            <person name="Gladieux P."/>
            <person name="Thoren M.H."/>
            <person name="Johannesson H."/>
        </authorList>
    </citation>
    <scope>NUCLEOTIDE SEQUENCE</scope>
    <source>
        <strain evidence="15">CBS 123565</strain>
    </source>
</reference>
<feature type="domain" description="Helicase ATP-binding" evidence="13">
    <location>
        <begin position="680"/>
        <end position="851"/>
    </location>
</feature>
<evidence type="ECO:0000256" key="1">
    <source>
        <dbReference type="ARBA" id="ARBA00004229"/>
    </source>
</evidence>
<keyword evidence="6 15" id="KW-0378">Hydrolase</keyword>
<evidence type="ECO:0000256" key="6">
    <source>
        <dbReference type="ARBA" id="ARBA00022801"/>
    </source>
</evidence>
<dbReference type="PROSITE" id="PS51194">
    <property type="entry name" value="HELICASE_CTER"/>
    <property type="match status" value="1"/>
</dbReference>
<dbReference type="SMART" id="SM00487">
    <property type="entry name" value="DEXDc"/>
    <property type="match status" value="1"/>
</dbReference>
<dbReference type="Proteomes" id="UP001304895">
    <property type="component" value="Unassembled WGS sequence"/>
</dbReference>
<dbReference type="GO" id="GO:0003724">
    <property type="term" value="F:RNA helicase activity"/>
    <property type="evidence" value="ECO:0007669"/>
    <property type="project" value="UniProtKB-EC"/>
</dbReference>
<dbReference type="GO" id="GO:0016787">
    <property type="term" value="F:hydrolase activity"/>
    <property type="evidence" value="ECO:0007669"/>
    <property type="project" value="UniProtKB-KW"/>
</dbReference>
<comment type="catalytic activity">
    <reaction evidence="11">
        <text>ATP + H2O = ADP + phosphate + H(+)</text>
        <dbReference type="Rhea" id="RHEA:13065"/>
        <dbReference type="ChEBI" id="CHEBI:15377"/>
        <dbReference type="ChEBI" id="CHEBI:15378"/>
        <dbReference type="ChEBI" id="CHEBI:30616"/>
        <dbReference type="ChEBI" id="CHEBI:43474"/>
        <dbReference type="ChEBI" id="CHEBI:456216"/>
        <dbReference type="EC" id="3.6.4.13"/>
    </reaction>
</comment>
<dbReference type="CDD" id="cd17917">
    <property type="entry name" value="DEXHc_RHA-like"/>
    <property type="match status" value="1"/>
</dbReference>
<feature type="compositionally biased region" description="Basic and acidic residues" evidence="12">
    <location>
        <begin position="316"/>
        <end position="335"/>
    </location>
</feature>
<evidence type="ECO:0000256" key="5">
    <source>
        <dbReference type="ARBA" id="ARBA00022741"/>
    </source>
</evidence>
<dbReference type="SUPFAM" id="SSF52540">
    <property type="entry name" value="P-loop containing nucleoside triphosphate hydrolases"/>
    <property type="match status" value="1"/>
</dbReference>
<keyword evidence="4" id="KW-0934">Plastid</keyword>
<dbReference type="PROSITE" id="PS51192">
    <property type="entry name" value="HELICASE_ATP_BIND_1"/>
    <property type="match status" value="1"/>
</dbReference>
<keyword evidence="10" id="KW-0809">Transit peptide</keyword>
<evidence type="ECO:0000256" key="2">
    <source>
        <dbReference type="ARBA" id="ARBA00012552"/>
    </source>
</evidence>
<dbReference type="InterPro" id="IPR001650">
    <property type="entry name" value="Helicase_C-like"/>
</dbReference>
<name>A0AAN6UJN6_9PEZI</name>
<dbReference type="EMBL" id="MU853410">
    <property type="protein sequence ID" value="KAK4133871.1"/>
    <property type="molecule type" value="Genomic_DNA"/>
</dbReference>
<feature type="region of interest" description="Disordered" evidence="12">
    <location>
        <begin position="1"/>
        <end position="77"/>
    </location>
</feature>
<comment type="caution">
    <text evidence="15">The sequence shown here is derived from an EMBL/GenBank/DDBJ whole genome shotgun (WGS) entry which is preliminary data.</text>
</comment>
<feature type="domain" description="Helicase C-terminal" evidence="14">
    <location>
        <begin position="927"/>
        <end position="1104"/>
    </location>
</feature>
<evidence type="ECO:0000256" key="4">
    <source>
        <dbReference type="ARBA" id="ARBA00022640"/>
    </source>
</evidence>
<dbReference type="Pfam" id="PF07717">
    <property type="entry name" value="OB_NTP_bind"/>
    <property type="match status" value="1"/>
</dbReference>
<evidence type="ECO:0000259" key="13">
    <source>
        <dbReference type="PROSITE" id="PS51192"/>
    </source>
</evidence>
<dbReference type="GO" id="GO:0005524">
    <property type="term" value="F:ATP binding"/>
    <property type="evidence" value="ECO:0007669"/>
    <property type="project" value="UniProtKB-KW"/>
</dbReference>